<evidence type="ECO:0008006" key="4">
    <source>
        <dbReference type="Google" id="ProtNLM"/>
    </source>
</evidence>
<reference evidence="2 3" key="1">
    <citation type="submission" date="2019-08" db="EMBL/GenBank/DDBJ databases">
        <title>In-depth cultivation of the pig gut microbiome towards novel bacterial diversity and tailored functional studies.</title>
        <authorList>
            <person name="Wylensek D."/>
            <person name="Hitch T.C.A."/>
            <person name="Clavel T."/>
        </authorList>
    </citation>
    <scope>NUCLEOTIDE SEQUENCE [LARGE SCALE GENOMIC DNA]</scope>
    <source>
        <strain evidence="2 3">WCA3-601-WT-6H</strain>
    </source>
</reference>
<feature type="transmembrane region" description="Helical" evidence="1">
    <location>
        <begin position="113"/>
        <end position="134"/>
    </location>
</feature>
<evidence type="ECO:0000313" key="2">
    <source>
        <dbReference type="EMBL" id="MST58279.1"/>
    </source>
</evidence>
<organism evidence="2 3">
    <name type="scientific">Waltera intestinalis</name>
    <dbReference type="NCBI Taxonomy" id="2606635"/>
    <lineage>
        <taxon>Bacteria</taxon>
        <taxon>Bacillati</taxon>
        <taxon>Bacillota</taxon>
        <taxon>Clostridia</taxon>
        <taxon>Lachnospirales</taxon>
        <taxon>Lachnospiraceae</taxon>
        <taxon>Waltera</taxon>
    </lineage>
</organism>
<feature type="transmembrane region" description="Helical" evidence="1">
    <location>
        <begin position="6"/>
        <end position="24"/>
    </location>
</feature>
<keyword evidence="1" id="KW-1133">Transmembrane helix</keyword>
<feature type="transmembrane region" description="Helical" evidence="1">
    <location>
        <begin position="88"/>
        <end position="107"/>
    </location>
</feature>
<sequence length="312" mass="36125">MIIYVWIVCLLFMGFLLLFGRMRWLEKLWELLHRTREGMDRASQLRAVENRHRLMEFQQKNNVWYRIEEVLRYSGLRRRMPHFTAEKWVAGNVLLIAAVFGGTQVLGCKMITSLLYLMITMAVEMILLNTFRFLEYRSVNDNILKCLNFLGNYSLTAGEITGVLGQVSKYMEEPLKGVMEECAYEAQMTGNSSTALLAMAEKVEHPKFKELARNLEISIRYMADLTTLVDSSRRSVREYLRTEEERKGMLREAAINMGLLAAMSVFALMTVDRLIDVSVWKIVTDTLPGHLALGIYGIIFGLFLRKVYGFRR</sequence>
<keyword evidence="3" id="KW-1185">Reference proteome</keyword>
<dbReference type="RefSeq" id="WP_022153735.1">
    <property type="nucleotide sequence ID" value="NZ_DAWCKG010000172.1"/>
</dbReference>
<proteinExistence type="predicted"/>
<evidence type="ECO:0000313" key="3">
    <source>
        <dbReference type="Proteomes" id="UP000476055"/>
    </source>
</evidence>
<name>A0A6L5YJE9_9FIRM</name>
<accession>A0A6L5YJE9</accession>
<comment type="caution">
    <text evidence="2">The sequence shown here is derived from an EMBL/GenBank/DDBJ whole genome shotgun (WGS) entry which is preliminary data.</text>
</comment>
<protein>
    <recommendedName>
        <fullName evidence="4">Flp pilus assembly protein TadB</fullName>
    </recommendedName>
</protein>
<keyword evidence="1" id="KW-0812">Transmembrane</keyword>
<dbReference type="Proteomes" id="UP000476055">
    <property type="component" value="Unassembled WGS sequence"/>
</dbReference>
<evidence type="ECO:0000256" key="1">
    <source>
        <dbReference type="SAM" id="Phobius"/>
    </source>
</evidence>
<dbReference type="EMBL" id="VUMU01000009">
    <property type="protein sequence ID" value="MST58279.1"/>
    <property type="molecule type" value="Genomic_DNA"/>
</dbReference>
<gene>
    <name evidence="2" type="ORF">FYJ59_08525</name>
</gene>
<feature type="transmembrane region" description="Helical" evidence="1">
    <location>
        <begin position="253"/>
        <end position="271"/>
    </location>
</feature>
<feature type="transmembrane region" description="Helical" evidence="1">
    <location>
        <begin position="291"/>
        <end position="308"/>
    </location>
</feature>
<keyword evidence="1" id="KW-0472">Membrane</keyword>
<dbReference type="AlphaFoldDB" id="A0A6L5YJE9"/>